<keyword evidence="1" id="KW-0472">Membrane</keyword>
<name>X0UV42_9ZZZZ</name>
<keyword evidence="1" id="KW-1133">Transmembrane helix</keyword>
<gene>
    <name evidence="2" type="ORF">S01H1_43893</name>
</gene>
<comment type="caution">
    <text evidence="2">The sequence shown here is derived from an EMBL/GenBank/DDBJ whole genome shotgun (WGS) entry which is preliminary data.</text>
</comment>
<evidence type="ECO:0000256" key="1">
    <source>
        <dbReference type="SAM" id="Phobius"/>
    </source>
</evidence>
<sequence>MTVKNTAFIMMLVAIAFSAIFGLPEPQGGLDSRFIAGLLLVILGLCGAFIYLEQLKREIIAATKDKGGKN</sequence>
<feature type="transmembrane region" description="Helical" evidence="1">
    <location>
        <begin position="32"/>
        <end position="52"/>
    </location>
</feature>
<dbReference type="AlphaFoldDB" id="X0UV42"/>
<protein>
    <submittedName>
        <fullName evidence="2">Uncharacterized protein</fullName>
    </submittedName>
</protein>
<reference evidence="2" key="1">
    <citation type="journal article" date="2014" name="Front. Microbiol.">
        <title>High frequency of phylogenetically diverse reductive dehalogenase-homologous genes in deep subseafloor sedimentary metagenomes.</title>
        <authorList>
            <person name="Kawai M."/>
            <person name="Futagami T."/>
            <person name="Toyoda A."/>
            <person name="Takaki Y."/>
            <person name="Nishi S."/>
            <person name="Hori S."/>
            <person name="Arai W."/>
            <person name="Tsubouchi T."/>
            <person name="Morono Y."/>
            <person name="Uchiyama I."/>
            <person name="Ito T."/>
            <person name="Fujiyama A."/>
            <person name="Inagaki F."/>
            <person name="Takami H."/>
        </authorList>
    </citation>
    <scope>NUCLEOTIDE SEQUENCE</scope>
    <source>
        <strain evidence="2">Expedition CK06-06</strain>
    </source>
</reference>
<keyword evidence="1" id="KW-0812">Transmembrane</keyword>
<evidence type="ECO:0000313" key="2">
    <source>
        <dbReference type="EMBL" id="GAG03067.1"/>
    </source>
</evidence>
<accession>X0UV42</accession>
<proteinExistence type="predicted"/>
<organism evidence="2">
    <name type="scientific">marine sediment metagenome</name>
    <dbReference type="NCBI Taxonomy" id="412755"/>
    <lineage>
        <taxon>unclassified sequences</taxon>
        <taxon>metagenomes</taxon>
        <taxon>ecological metagenomes</taxon>
    </lineage>
</organism>
<dbReference type="EMBL" id="BARS01027974">
    <property type="protein sequence ID" value="GAG03067.1"/>
    <property type="molecule type" value="Genomic_DNA"/>
</dbReference>